<protein>
    <recommendedName>
        <fullName evidence="2">OTU domain-containing protein</fullName>
    </recommendedName>
</protein>
<evidence type="ECO:0000313" key="1">
    <source>
        <dbReference type="EnsemblMetazoa" id="Aqu2.1.25277_001"/>
    </source>
</evidence>
<reference evidence="1" key="1">
    <citation type="submission" date="2017-05" db="UniProtKB">
        <authorList>
            <consortium name="EnsemblMetazoa"/>
        </authorList>
    </citation>
    <scope>IDENTIFICATION</scope>
</reference>
<sequence length="186" mass="20539">MGGTGIFKTTAVDVNCSSQRLCGSKSSEKIISEKTKGASKVVHEMLPLSTNRDWVQEAVANISKLFGIAVVQCVDAVKQIPCREIAPHIRDEIIGDGACFYRTISKAITGNEDNHFVVCLSLTNFMIDPANVLTFGRLIRAGIYYNTDALKAVRNHINRHKLYLGTSWLTKYEVIAAATMFQVKID</sequence>
<name>A0A1X7UCT6_AMPQE</name>
<organism evidence="1">
    <name type="scientific">Amphimedon queenslandica</name>
    <name type="common">Sponge</name>
    <dbReference type="NCBI Taxonomy" id="400682"/>
    <lineage>
        <taxon>Eukaryota</taxon>
        <taxon>Metazoa</taxon>
        <taxon>Porifera</taxon>
        <taxon>Demospongiae</taxon>
        <taxon>Heteroscleromorpha</taxon>
        <taxon>Haplosclerida</taxon>
        <taxon>Niphatidae</taxon>
        <taxon>Amphimedon</taxon>
    </lineage>
</organism>
<dbReference type="Gene3D" id="3.90.70.80">
    <property type="match status" value="1"/>
</dbReference>
<dbReference type="AlphaFoldDB" id="A0A1X7UCT6"/>
<accession>A0A1X7UCT6</accession>
<dbReference type="InParanoid" id="A0A1X7UCT6"/>
<evidence type="ECO:0008006" key="2">
    <source>
        <dbReference type="Google" id="ProtNLM"/>
    </source>
</evidence>
<dbReference type="EnsemblMetazoa" id="Aqu2.1.25277_001">
    <property type="protein sequence ID" value="Aqu2.1.25277_001"/>
    <property type="gene ID" value="Aqu2.1.25277"/>
</dbReference>
<proteinExistence type="predicted"/>